<dbReference type="EMBL" id="JABMCH010000070">
    <property type="protein sequence ID" value="NUU48369.1"/>
    <property type="molecule type" value="Genomic_DNA"/>
</dbReference>
<organism evidence="1 2">
    <name type="scientific">Sphingomonas zeae</name>
    <dbReference type="NCBI Taxonomy" id="1646122"/>
    <lineage>
        <taxon>Bacteria</taxon>
        <taxon>Pseudomonadati</taxon>
        <taxon>Pseudomonadota</taxon>
        <taxon>Alphaproteobacteria</taxon>
        <taxon>Sphingomonadales</taxon>
        <taxon>Sphingomonadaceae</taxon>
        <taxon>Sphingomonas</taxon>
    </lineage>
</organism>
<accession>A0A7Y6B6L3</accession>
<gene>
    <name evidence="1" type="ORF">HP438_15470</name>
</gene>
<name>A0A7Y6B6L3_9SPHN</name>
<evidence type="ECO:0000313" key="1">
    <source>
        <dbReference type="EMBL" id="NUU48369.1"/>
    </source>
</evidence>
<dbReference type="Proteomes" id="UP000536441">
    <property type="component" value="Unassembled WGS sequence"/>
</dbReference>
<protein>
    <submittedName>
        <fullName evidence="1">Uncharacterized protein</fullName>
    </submittedName>
</protein>
<dbReference type="AlphaFoldDB" id="A0A7Y6B6L3"/>
<keyword evidence="2" id="KW-1185">Reference proteome</keyword>
<dbReference type="RefSeq" id="WP_183988945.1">
    <property type="nucleotide sequence ID" value="NZ_CBCRYR010000068.1"/>
</dbReference>
<reference evidence="1 2" key="1">
    <citation type="submission" date="2020-05" db="EMBL/GenBank/DDBJ databases">
        <title>Genome Sequencing of Type Strains.</title>
        <authorList>
            <person name="Lemaire J.F."/>
            <person name="Inderbitzin P."/>
            <person name="Gregorio O.A."/>
            <person name="Collins S.B."/>
            <person name="Wespe N."/>
            <person name="Knight-Connoni V."/>
        </authorList>
    </citation>
    <scope>NUCLEOTIDE SEQUENCE [LARGE SCALE GENOMIC DNA]</scope>
    <source>
        <strain evidence="1 2">DSM 100049</strain>
    </source>
</reference>
<sequence>MMALFEVEIIMAHSFAIAKNKAPPNAIEAVPKNGPIVPIHEPEQGVSA</sequence>
<proteinExistence type="predicted"/>
<comment type="caution">
    <text evidence="1">The sequence shown here is derived from an EMBL/GenBank/DDBJ whole genome shotgun (WGS) entry which is preliminary data.</text>
</comment>
<evidence type="ECO:0000313" key="2">
    <source>
        <dbReference type="Proteomes" id="UP000536441"/>
    </source>
</evidence>